<gene>
    <name evidence="6" type="ORF">A3F25_02385</name>
</gene>
<evidence type="ECO:0000256" key="3">
    <source>
        <dbReference type="ARBA" id="ARBA00022989"/>
    </source>
</evidence>
<evidence type="ECO:0000256" key="1">
    <source>
        <dbReference type="ARBA" id="ARBA00004141"/>
    </source>
</evidence>
<keyword evidence="4 5" id="KW-0472">Membrane</keyword>
<dbReference type="Proteomes" id="UP000177478">
    <property type="component" value="Unassembled WGS sequence"/>
</dbReference>
<feature type="transmembrane region" description="Helical" evidence="5">
    <location>
        <begin position="104"/>
        <end position="123"/>
    </location>
</feature>
<dbReference type="InterPro" id="IPR032808">
    <property type="entry name" value="DoxX"/>
</dbReference>
<protein>
    <submittedName>
        <fullName evidence="6">DoxX family protein</fullName>
    </submittedName>
</protein>
<dbReference type="STRING" id="1802689.A3F25_02385"/>
<organism evidence="6 7">
    <name type="scientific">Candidatus Yanofskybacteria bacterium RIFCSPHIGHO2_12_FULL_45_19b</name>
    <dbReference type="NCBI Taxonomy" id="1802689"/>
    <lineage>
        <taxon>Bacteria</taxon>
        <taxon>Candidatus Yanofskyibacteriota</taxon>
    </lineage>
</organism>
<sequence length="183" mass="20183">MKIIEIPGPKFSRFLFSDTRFALVWLAIRFYVGYEWLVAGWEKLGNPVWTGASAGVAVKGFLLGALQKTVGAHPDVSSWYAYFIQNFAIPNATTFSYLIVGGEILVGGLLLLGLFTGPVALLGAFMNLNYLFAGTVSINPIMLVLQLLLILAWRTAGWLGLDRYLLPAIGTPWQIGRLFGRRK</sequence>
<dbReference type="PANTHER" id="PTHR39157">
    <property type="entry name" value="INTEGRAL MEMBRANE PROTEIN-RELATED"/>
    <property type="match status" value="1"/>
</dbReference>
<accession>A0A1F8G3J3</accession>
<name>A0A1F8G3J3_9BACT</name>
<evidence type="ECO:0000313" key="6">
    <source>
        <dbReference type="EMBL" id="OGN19841.1"/>
    </source>
</evidence>
<dbReference type="GO" id="GO:0016020">
    <property type="term" value="C:membrane"/>
    <property type="evidence" value="ECO:0007669"/>
    <property type="project" value="UniProtKB-SubCell"/>
</dbReference>
<proteinExistence type="predicted"/>
<keyword evidence="2 5" id="KW-0812">Transmembrane</keyword>
<feature type="transmembrane region" description="Helical" evidence="5">
    <location>
        <begin position="21"/>
        <end position="41"/>
    </location>
</feature>
<evidence type="ECO:0000256" key="2">
    <source>
        <dbReference type="ARBA" id="ARBA00022692"/>
    </source>
</evidence>
<reference evidence="6 7" key="1">
    <citation type="journal article" date="2016" name="Nat. Commun.">
        <title>Thousands of microbial genomes shed light on interconnected biogeochemical processes in an aquifer system.</title>
        <authorList>
            <person name="Anantharaman K."/>
            <person name="Brown C.T."/>
            <person name="Hug L.A."/>
            <person name="Sharon I."/>
            <person name="Castelle C.J."/>
            <person name="Probst A.J."/>
            <person name="Thomas B.C."/>
            <person name="Singh A."/>
            <person name="Wilkins M.J."/>
            <person name="Karaoz U."/>
            <person name="Brodie E.L."/>
            <person name="Williams K.H."/>
            <person name="Hubbard S.S."/>
            <person name="Banfield J.F."/>
        </authorList>
    </citation>
    <scope>NUCLEOTIDE SEQUENCE [LARGE SCALE GENOMIC DNA]</scope>
</reference>
<dbReference type="AlphaFoldDB" id="A0A1F8G3J3"/>
<keyword evidence="3 5" id="KW-1133">Transmembrane helix</keyword>
<feature type="transmembrane region" description="Helical" evidence="5">
    <location>
        <begin position="47"/>
        <end position="67"/>
    </location>
</feature>
<dbReference type="Pfam" id="PF07681">
    <property type="entry name" value="DoxX"/>
    <property type="match status" value="1"/>
</dbReference>
<comment type="caution">
    <text evidence="6">The sequence shown here is derived from an EMBL/GenBank/DDBJ whole genome shotgun (WGS) entry which is preliminary data.</text>
</comment>
<feature type="transmembrane region" description="Helical" evidence="5">
    <location>
        <begin position="79"/>
        <end position="98"/>
    </location>
</feature>
<evidence type="ECO:0000256" key="5">
    <source>
        <dbReference type="SAM" id="Phobius"/>
    </source>
</evidence>
<dbReference type="PANTHER" id="PTHR39157:SF1">
    <property type="entry name" value="DOXX FAMILY PROTEIN"/>
    <property type="match status" value="1"/>
</dbReference>
<dbReference type="EMBL" id="MGKD01000011">
    <property type="protein sequence ID" value="OGN19841.1"/>
    <property type="molecule type" value="Genomic_DNA"/>
</dbReference>
<evidence type="ECO:0000313" key="7">
    <source>
        <dbReference type="Proteomes" id="UP000177478"/>
    </source>
</evidence>
<comment type="subcellular location">
    <subcellularLocation>
        <location evidence="1">Membrane</location>
        <topology evidence="1">Multi-pass membrane protein</topology>
    </subcellularLocation>
</comment>
<evidence type="ECO:0000256" key="4">
    <source>
        <dbReference type="ARBA" id="ARBA00023136"/>
    </source>
</evidence>
<feature type="transmembrane region" description="Helical" evidence="5">
    <location>
        <begin position="130"/>
        <end position="152"/>
    </location>
</feature>